<dbReference type="GO" id="GO:0009627">
    <property type="term" value="P:systemic acquired resistance"/>
    <property type="evidence" value="ECO:0007669"/>
    <property type="project" value="InterPro"/>
</dbReference>
<accession>A0AAV2D8R3</accession>
<evidence type="ECO:0000313" key="3">
    <source>
        <dbReference type="Proteomes" id="UP001497516"/>
    </source>
</evidence>
<protein>
    <recommendedName>
        <fullName evidence="1">Bifunctional inhibitor/plant lipid transfer protein/seed storage helical domain-containing protein</fullName>
    </recommendedName>
</protein>
<dbReference type="InterPro" id="IPR039265">
    <property type="entry name" value="DIR1-like"/>
</dbReference>
<gene>
    <name evidence="2" type="ORF">LTRI10_LOCUS11743</name>
</gene>
<organism evidence="2 3">
    <name type="scientific">Linum trigynum</name>
    <dbReference type="NCBI Taxonomy" id="586398"/>
    <lineage>
        <taxon>Eukaryota</taxon>
        <taxon>Viridiplantae</taxon>
        <taxon>Streptophyta</taxon>
        <taxon>Embryophyta</taxon>
        <taxon>Tracheophyta</taxon>
        <taxon>Spermatophyta</taxon>
        <taxon>Magnoliopsida</taxon>
        <taxon>eudicotyledons</taxon>
        <taxon>Gunneridae</taxon>
        <taxon>Pentapetalae</taxon>
        <taxon>rosids</taxon>
        <taxon>fabids</taxon>
        <taxon>Malpighiales</taxon>
        <taxon>Linaceae</taxon>
        <taxon>Linum</taxon>
    </lineage>
</organism>
<dbReference type="GO" id="GO:0005504">
    <property type="term" value="F:fatty acid binding"/>
    <property type="evidence" value="ECO:0007669"/>
    <property type="project" value="InterPro"/>
</dbReference>
<feature type="domain" description="Bifunctional inhibitor/plant lipid transfer protein/seed storage helical" evidence="1">
    <location>
        <begin position="38"/>
        <end position="110"/>
    </location>
</feature>
<dbReference type="InterPro" id="IPR036312">
    <property type="entry name" value="Bifun_inhib/LTP/seed_sf"/>
</dbReference>
<sequence length="110" mass="11575">MEANRVVGNHGQHKLAVVLIVILSMSNMMNTIGGQTICNIPIAGLRACKPSVTPPRPPPPTADCCRAISHADMRCLCSYRKSPLIPSLGISVPLAEKLPAKCGLSTAAKC</sequence>
<dbReference type="Proteomes" id="UP001497516">
    <property type="component" value="Chromosome 2"/>
</dbReference>
<dbReference type="EMBL" id="OZ034815">
    <property type="protein sequence ID" value="CAL1368797.1"/>
    <property type="molecule type" value="Genomic_DNA"/>
</dbReference>
<reference evidence="2 3" key="1">
    <citation type="submission" date="2024-04" db="EMBL/GenBank/DDBJ databases">
        <authorList>
            <person name="Fracassetti M."/>
        </authorList>
    </citation>
    <scope>NUCLEOTIDE SEQUENCE [LARGE SCALE GENOMIC DNA]</scope>
</reference>
<dbReference type="AlphaFoldDB" id="A0AAV2D8R3"/>
<dbReference type="Pfam" id="PF14368">
    <property type="entry name" value="LTP_2"/>
    <property type="match status" value="1"/>
</dbReference>
<name>A0AAV2D8R3_9ROSI</name>
<dbReference type="SUPFAM" id="SSF47699">
    <property type="entry name" value="Bifunctional inhibitor/lipid-transfer protein/seed storage 2S albumin"/>
    <property type="match status" value="1"/>
</dbReference>
<proteinExistence type="predicted"/>
<dbReference type="SMART" id="SM00499">
    <property type="entry name" value="AAI"/>
    <property type="match status" value="1"/>
</dbReference>
<evidence type="ECO:0000313" key="2">
    <source>
        <dbReference type="EMBL" id="CAL1368797.1"/>
    </source>
</evidence>
<dbReference type="PANTHER" id="PTHR33122">
    <property type="entry name" value="LIPID BINDING PROTEIN-RELATED"/>
    <property type="match status" value="1"/>
</dbReference>
<dbReference type="Gene3D" id="1.10.110.10">
    <property type="entry name" value="Plant lipid-transfer and hydrophobic proteins"/>
    <property type="match status" value="1"/>
</dbReference>
<keyword evidence="3" id="KW-1185">Reference proteome</keyword>
<dbReference type="PANTHER" id="PTHR33122:SF63">
    <property type="entry name" value="BIFUNCTIONAL INHIBITOR_PLANT LIPID TRANSFER PROTEIN_SEED STORAGE HELICAL DOMAIN-CONTAINING PROTEIN"/>
    <property type="match status" value="1"/>
</dbReference>
<dbReference type="InterPro" id="IPR016140">
    <property type="entry name" value="Bifunc_inhib/LTP/seed_store"/>
</dbReference>
<evidence type="ECO:0000259" key="1">
    <source>
        <dbReference type="SMART" id="SM00499"/>
    </source>
</evidence>